<sequence>MLGNVEYKLNLARVDKVLAAAFKYHSRYEFKCLDVEEVPFRLWGALLPLCGSTIRHVETKNDENISPPYELIGLYCPNLESVQWLSEISHIVIRIEDGKRTVTFLTEEFEYQ</sequence>
<keyword evidence="2" id="KW-1185">Reference proteome</keyword>
<protein>
    <submittedName>
        <fullName evidence="1">Uncharacterized protein</fullName>
    </submittedName>
</protein>
<dbReference type="Proteomes" id="UP001059596">
    <property type="component" value="Unassembled WGS sequence"/>
</dbReference>
<organism evidence="1 2">
    <name type="scientific">Drosophila gunungcola</name>
    <name type="common">fruit fly</name>
    <dbReference type="NCBI Taxonomy" id="103775"/>
    <lineage>
        <taxon>Eukaryota</taxon>
        <taxon>Metazoa</taxon>
        <taxon>Ecdysozoa</taxon>
        <taxon>Arthropoda</taxon>
        <taxon>Hexapoda</taxon>
        <taxon>Insecta</taxon>
        <taxon>Pterygota</taxon>
        <taxon>Neoptera</taxon>
        <taxon>Endopterygota</taxon>
        <taxon>Diptera</taxon>
        <taxon>Brachycera</taxon>
        <taxon>Muscomorpha</taxon>
        <taxon>Ephydroidea</taxon>
        <taxon>Drosophilidae</taxon>
        <taxon>Drosophila</taxon>
        <taxon>Sophophora</taxon>
    </lineage>
</organism>
<gene>
    <name evidence="1" type="ORF">M5D96_005825</name>
</gene>
<comment type="caution">
    <text evidence="1">The sequence shown here is derived from an EMBL/GenBank/DDBJ whole genome shotgun (WGS) entry which is preliminary data.</text>
</comment>
<proteinExistence type="predicted"/>
<reference evidence="1" key="1">
    <citation type="journal article" date="2023" name="Genome Biol. Evol.">
        <title>Long-read-based Genome Assembly of Drosophila gunungcola Reveals Fewer Chemosensory Genes in Flower-breeding Species.</title>
        <authorList>
            <person name="Negi A."/>
            <person name="Liao B.Y."/>
            <person name="Yeh S.D."/>
        </authorList>
    </citation>
    <scope>NUCLEOTIDE SEQUENCE</scope>
    <source>
        <strain evidence="1">Sukarami</strain>
    </source>
</reference>
<accession>A0A9P9YQZ3</accession>
<dbReference type="EMBL" id="JAMKOV010000003">
    <property type="protein sequence ID" value="KAI8041560.1"/>
    <property type="molecule type" value="Genomic_DNA"/>
</dbReference>
<dbReference type="AlphaFoldDB" id="A0A9P9YQZ3"/>
<evidence type="ECO:0000313" key="1">
    <source>
        <dbReference type="EMBL" id="KAI8041560.1"/>
    </source>
</evidence>
<evidence type="ECO:0000313" key="2">
    <source>
        <dbReference type="Proteomes" id="UP001059596"/>
    </source>
</evidence>
<name>A0A9P9YQZ3_9MUSC</name>